<comment type="subcellular location">
    <subcellularLocation>
        <location evidence="1">Membrane</location>
        <topology evidence="1">Multi-pass membrane protein</topology>
    </subcellularLocation>
</comment>
<dbReference type="Proteomes" id="UP000270296">
    <property type="component" value="Unassembled WGS sequence"/>
</dbReference>
<evidence type="ECO:0000259" key="10">
    <source>
        <dbReference type="PROSITE" id="PS50262"/>
    </source>
</evidence>
<reference evidence="13" key="1">
    <citation type="submission" date="2016-06" db="UniProtKB">
        <authorList>
            <consortium name="WormBaseParasite"/>
        </authorList>
    </citation>
    <scope>IDENTIFICATION</scope>
</reference>
<evidence type="ECO:0000256" key="2">
    <source>
        <dbReference type="ARBA" id="ARBA00022692"/>
    </source>
</evidence>
<dbReference type="OrthoDB" id="10037617at2759"/>
<feature type="transmembrane region" description="Helical" evidence="9">
    <location>
        <begin position="29"/>
        <end position="49"/>
    </location>
</feature>
<evidence type="ECO:0000256" key="7">
    <source>
        <dbReference type="ARBA" id="ARBA00023224"/>
    </source>
</evidence>
<feature type="transmembrane region" description="Helical" evidence="9">
    <location>
        <begin position="70"/>
        <end position="90"/>
    </location>
</feature>
<evidence type="ECO:0000256" key="6">
    <source>
        <dbReference type="ARBA" id="ARBA00023170"/>
    </source>
</evidence>
<keyword evidence="4 8" id="KW-0297">G-protein coupled receptor</keyword>
<dbReference type="AlphaFoldDB" id="A0A183IPK7"/>
<proteinExistence type="inferred from homology"/>
<accession>A0A183IPK7</accession>
<protein>
    <submittedName>
        <fullName evidence="13">G_PROTEIN_RECEP_F1_2 domain-containing protein</fullName>
    </submittedName>
</protein>
<sequence>MWQCRWSNATASLVMHQVLKRRERSGLPVQHLIAVSVAASVNTLMAIALERYFALCKPLYSRQWKTKSNTIRMIFGVWVLAFLFSIPHAIVAEKWPSKESHLIYFIFLLQVLFVIPLIVMTFLYSLVIRSFLVGIQLQTSAPSLRRKRRISRFPMIHRQRDETSFSQDSSDADRRVYDRPVKFESRWNGNMLRCTHAAQSLTNKKRVIKMLAAIVVEFFICWMPFYTYYLVIVIKPSNFNANFHTVFLIMAYLSSCTNPITYCFMNGKFRQAFLAAFGCICTRLKRKYVIYNPREKSTTIKRQETHMKSTTVVSSSNISRGIKNDKNGPD</sequence>
<evidence type="ECO:0000256" key="3">
    <source>
        <dbReference type="ARBA" id="ARBA00022989"/>
    </source>
</evidence>
<gene>
    <name evidence="11" type="ORF">SBAD_LOCUS5554</name>
</gene>
<keyword evidence="6 8" id="KW-0675">Receptor</keyword>
<evidence type="ECO:0000256" key="5">
    <source>
        <dbReference type="ARBA" id="ARBA00023136"/>
    </source>
</evidence>
<feature type="transmembrane region" description="Helical" evidence="9">
    <location>
        <begin position="243"/>
        <end position="264"/>
    </location>
</feature>
<dbReference type="InterPro" id="IPR017452">
    <property type="entry name" value="GPCR_Rhodpsn_7TM"/>
</dbReference>
<dbReference type="GO" id="GO:0005886">
    <property type="term" value="C:plasma membrane"/>
    <property type="evidence" value="ECO:0007669"/>
    <property type="project" value="TreeGrafter"/>
</dbReference>
<dbReference type="PANTHER" id="PTHR24238">
    <property type="entry name" value="G-PROTEIN COUPLED RECEPTOR"/>
    <property type="match status" value="1"/>
</dbReference>
<evidence type="ECO:0000256" key="9">
    <source>
        <dbReference type="SAM" id="Phobius"/>
    </source>
</evidence>
<keyword evidence="12" id="KW-1185">Reference proteome</keyword>
<dbReference type="PRINTS" id="PR00237">
    <property type="entry name" value="GPCRRHODOPSN"/>
</dbReference>
<evidence type="ECO:0000313" key="12">
    <source>
        <dbReference type="Proteomes" id="UP000270296"/>
    </source>
</evidence>
<name>A0A183IPK7_9BILA</name>
<evidence type="ECO:0000256" key="4">
    <source>
        <dbReference type="ARBA" id="ARBA00023040"/>
    </source>
</evidence>
<dbReference type="PANTHER" id="PTHR24238:SF75">
    <property type="entry name" value="CHOLECYSTOKININ-LIKE RECEPTOR AT 17D1-RELATED"/>
    <property type="match status" value="1"/>
</dbReference>
<evidence type="ECO:0000313" key="11">
    <source>
        <dbReference type="EMBL" id="VDP07572.1"/>
    </source>
</evidence>
<dbReference type="PROSITE" id="PS00237">
    <property type="entry name" value="G_PROTEIN_RECEP_F1_1"/>
    <property type="match status" value="1"/>
</dbReference>
<evidence type="ECO:0000313" key="13">
    <source>
        <dbReference type="WBParaSite" id="SBAD_0000577601-mRNA-1"/>
    </source>
</evidence>
<reference evidence="11 12" key="2">
    <citation type="submission" date="2018-11" db="EMBL/GenBank/DDBJ databases">
        <authorList>
            <consortium name="Pathogen Informatics"/>
        </authorList>
    </citation>
    <scope>NUCLEOTIDE SEQUENCE [LARGE SCALE GENOMIC DNA]</scope>
</reference>
<comment type="similarity">
    <text evidence="8">Belongs to the G-protein coupled receptor 1 family.</text>
</comment>
<dbReference type="Gene3D" id="1.20.1070.10">
    <property type="entry name" value="Rhodopsin 7-helix transmembrane proteins"/>
    <property type="match status" value="1"/>
</dbReference>
<evidence type="ECO:0000256" key="1">
    <source>
        <dbReference type="ARBA" id="ARBA00004141"/>
    </source>
</evidence>
<keyword evidence="2 8" id="KW-0812">Transmembrane</keyword>
<dbReference type="GO" id="GO:0008188">
    <property type="term" value="F:neuropeptide receptor activity"/>
    <property type="evidence" value="ECO:0007669"/>
    <property type="project" value="TreeGrafter"/>
</dbReference>
<feature type="domain" description="G-protein coupled receptors family 1 profile" evidence="10">
    <location>
        <begin position="32"/>
        <end position="262"/>
    </location>
</feature>
<dbReference type="WBParaSite" id="SBAD_0000577601-mRNA-1">
    <property type="protein sequence ID" value="SBAD_0000577601-mRNA-1"/>
    <property type="gene ID" value="SBAD_0000577601"/>
</dbReference>
<dbReference type="Pfam" id="PF00001">
    <property type="entry name" value="7tm_1"/>
    <property type="match status" value="1"/>
</dbReference>
<evidence type="ECO:0000256" key="8">
    <source>
        <dbReference type="RuleBase" id="RU000688"/>
    </source>
</evidence>
<dbReference type="InterPro" id="IPR000276">
    <property type="entry name" value="GPCR_Rhodpsn"/>
</dbReference>
<keyword evidence="7 8" id="KW-0807">Transducer</keyword>
<dbReference type="SUPFAM" id="SSF81321">
    <property type="entry name" value="Family A G protein-coupled receptor-like"/>
    <property type="match status" value="1"/>
</dbReference>
<dbReference type="PROSITE" id="PS50262">
    <property type="entry name" value="G_PROTEIN_RECEP_F1_2"/>
    <property type="match status" value="1"/>
</dbReference>
<dbReference type="EMBL" id="UZAM01009073">
    <property type="protein sequence ID" value="VDP07572.1"/>
    <property type="molecule type" value="Genomic_DNA"/>
</dbReference>
<feature type="transmembrane region" description="Helical" evidence="9">
    <location>
        <begin position="102"/>
        <end position="127"/>
    </location>
</feature>
<feature type="transmembrane region" description="Helical" evidence="9">
    <location>
        <begin position="210"/>
        <end position="231"/>
    </location>
</feature>
<keyword evidence="5 9" id="KW-0472">Membrane</keyword>
<keyword evidence="3 9" id="KW-1133">Transmembrane helix</keyword>
<organism evidence="13">
    <name type="scientific">Soboliphyme baturini</name>
    <dbReference type="NCBI Taxonomy" id="241478"/>
    <lineage>
        <taxon>Eukaryota</taxon>
        <taxon>Metazoa</taxon>
        <taxon>Ecdysozoa</taxon>
        <taxon>Nematoda</taxon>
        <taxon>Enoplea</taxon>
        <taxon>Dorylaimia</taxon>
        <taxon>Dioctophymatida</taxon>
        <taxon>Dioctophymatoidea</taxon>
        <taxon>Soboliphymatidae</taxon>
        <taxon>Soboliphyme</taxon>
    </lineage>
</organism>